<evidence type="ECO:0000313" key="2">
    <source>
        <dbReference type="EMBL" id="EFJ49770.1"/>
    </source>
</evidence>
<feature type="region of interest" description="Disordered" evidence="1">
    <location>
        <begin position="105"/>
        <end position="156"/>
    </location>
</feature>
<feature type="region of interest" description="Disordered" evidence="1">
    <location>
        <begin position="336"/>
        <end position="367"/>
    </location>
</feature>
<dbReference type="KEGG" id="vcn:VOLCADRAFT_120721"/>
<dbReference type="AlphaFoldDB" id="D8TS62"/>
<evidence type="ECO:0000256" key="1">
    <source>
        <dbReference type="SAM" id="MobiDB-lite"/>
    </source>
</evidence>
<accession>D8TS62</accession>
<feature type="compositionally biased region" description="Acidic residues" evidence="1">
    <location>
        <begin position="116"/>
        <end position="126"/>
    </location>
</feature>
<dbReference type="EMBL" id="GL378334">
    <property type="protein sequence ID" value="EFJ49770.1"/>
    <property type="molecule type" value="Genomic_DNA"/>
</dbReference>
<dbReference type="Proteomes" id="UP000001058">
    <property type="component" value="Unassembled WGS sequence"/>
</dbReference>
<feature type="compositionally biased region" description="Polar residues" evidence="1">
    <location>
        <begin position="654"/>
        <end position="672"/>
    </location>
</feature>
<dbReference type="STRING" id="3068.D8TS62"/>
<dbReference type="OrthoDB" id="543991at2759"/>
<feature type="region of interest" description="Disordered" evidence="1">
    <location>
        <begin position="1"/>
        <end position="27"/>
    </location>
</feature>
<organism evidence="3">
    <name type="scientific">Volvox carteri f. nagariensis</name>
    <dbReference type="NCBI Taxonomy" id="3068"/>
    <lineage>
        <taxon>Eukaryota</taxon>
        <taxon>Viridiplantae</taxon>
        <taxon>Chlorophyta</taxon>
        <taxon>core chlorophytes</taxon>
        <taxon>Chlorophyceae</taxon>
        <taxon>CS clade</taxon>
        <taxon>Chlamydomonadales</taxon>
        <taxon>Volvocaceae</taxon>
        <taxon>Volvox</taxon>
    </lineage>
</organism>
<gene>
    <name evidence="2" type="ORF">VOLCADRAFT_120721</name>
</gene>
<protein>
    <submittedName>
        <fullName evidence="2">Uncharacterized protein</fullName>
    </submittedName>
</protein>
<dbReference type="GeneID" id="9623850"/>
<name>D8TS62_VOLCA</name>
<feature type="region of interest" description="Disordered" evidence="1">
    <location>
        <begin position="634"/>
        <end position="672"/>
    </location>
</feature>
<feature type="compositionally biased region" description="Acidic residues" evidence="1">
    <location>
        <begin position="135"/>
        <end position="145"/>
    </location>
</feature>
<feature type="compositionally biased region" description="Basic and acidic residues" evidence="1">
    <location>
        <begin position="641"/>
        <end position="650"/>
    </location>
</feature>
<reference evidence="2 3" key="1">
    <citation type="journal article" date="2010" name="Science">
        <title>Genomic analysis of organismal complexity in the multicellular green alga Volvox carteri.</title>
        <authorList>
            <person name="Prochnik S.E."/>
            <person name="Umen J."/>
            <person name="Nedelcu A.M."/>
            <person name="Hallmann A."/>
            <person name="Miller S.M."/>
            <person name="Nishii I."/>
            <person name="Ferris P."/>
            <person name="Kuo A."/>
            <person name="Mitros T."/>
            <person name="Fritz-Laylin L.K."/>
            <person name="Hellsten U."/>
            <person name="Chapman J."/>
            <person name="Simakov O."/>
            <person name="Rensing S.A."/>
            <person name="Terry A."/>
            <person name="Pangilinan J."/>
            <person name="Kapitonov V."/>
            <person name="Jurka J."/>
            <person name="Salamov A."/>
            <person name="Shapiro H."/>
            <person name="Schmutz J."/>
            <person name="Grimwood J."/>
            <person name="Lindquist E."/>
            <person name="Lucas S."/>
            <person name="Grigoriev I.V."/>
            <person name="Schmitt R."/>
            <person name="Kirk D."/>
            <person name="Rokhsar D.S."/>
        </authorList>
    </citation>
    <scope>NUCLEOTIDE SEQUENCE [LARGE SCALE GENOMIC DNA]</scope>
    <source>
        <strain evidence="3">f. Nagariensis / Eve</strain>
    </source>
</reference>
<keyword evidence="3" id="KW-1185">Reference proteome</keyword>
<proteinExistence type="predicted"/>
<sequence>MEASCSPCEETAMDTGAAPPRAKSKTALNRRPSGYWKVFSNWWRGRYAALKTRPTVNEVIEWYHRNAATSWPAGQVPCLKAVLRQSKGLRPIDGLKEYFREYRKKRKQQATHKDSSDEDDIDELEQEGSVCSEQSSEEDDDDEFENTPPRRQRSTCAARRAAAAIAAEEDATQAAADNGEAACPAGGLGAVQAVFDAWHQVAPGAAAAGLALEDCSAAPALADPVLLPPELACVTDDADGSFLALAHPLATAASSPGDPVHPAVADGMVPIAPSGSPRPPHAPMYGACSPHAPYASYVQAVTVRRRPSLLATTARSRCRTPVGLPPLASARAATAAMPSPDTIKSEAGANKHDSFSSHEDDYARDRCSTGGGMPAPCDARFPRTYTHERVFDGYNYEYGAPYDTPPPYACAPPHPCCYRATPYPVPPYPYRAMPSASYPPPDCSMGGGATSSFSPAAPWPSMPTAKDASGVFPQRQSSVESPAQLDSCYVHPAPHHHLHHHPHPAAWAPWGPADAAASAWQGNPLPPFSHDPAGWGRNNIGRNALPPMMPCNFGRGGAIALACHCGACPESAAFRGAASPCHQHPQGMHPPPPHMCYSFGPRHGMPVYPGRLDMWVAPQPSPRDQVEAPIVEGEACSSSVSEHDGQEHGRLSPCSGTSASQQPGKPSCVSPSAATSGMHWARGCGPMQPFHVVPHGGHHVGPHGCCYPLATPYQYARGLVTAGSVTSMASLAQVPEESPFMAGASNAFDADAVRRGEAPMEAPAAPAETTTACDACDVLPYLADDPAAPDGTPEARGKEVGSPEADAEGSSMQRDEPQGPPLDSAECGLGLGDGFGGVARDTMDQDLAFAFENFVACDTPFDALACH</sequence>
<dbReference type="InParanoid" id="D8TS62"/>
<dbReference type="RefSeq" id="XP_002949277.1">
    <property type="nucleotide sequence ID" value="XM_002949231.1"/>
</dbReference>
<feature type="compositionally biased region" description="Basic and acidic residues" evidence="1">
    <location>
        <begin position="349"/>
        <end position="367"/>
    </location>
</feature>
<feature type="region of interest" description="Disordered" evidence="1">
    <location>
        <begin position="784"/>
        <end position="829"/>
    </location>
</feature>
<evidence type="ECO:0000313" key="3">
    <source>
        <dbReference type="Proteomes" id="UP000001058"/>
    </source>
</evidence>